<feature type="transmembrane region" description="Helical" evidence="1">
    <location>
        <begin position="12"/>
        <end position="32"/>
    </location>
</feature>
<comment type="caution">
    <text evidence="2">The sequence shown here is derived from an EMBL/GenBank/DDBJ whole genome shotgun (WGS) entry which is preliminary data.</text>
</comment>
<dbReference type="Proteomes" id="UP000481872">
    <property type="component" value="Unassembled WGS sequence"/>
</dbReference>
<name>A0A6M0H9M1_9CLOT</name>
<feature type="transmembrane region" description="Helical" evidence="1">
    <location>
        <begin position="39"/>
        <end position="58"/>
    </location>
</feature>
<evidence type="ECO:0000313" key="3">
    <source>
        <dbReference type="Proteomes" id="UP000481872"/>
    </source>
</evidence>
<protein>
    <submittedName>
        <fullName evidence="2">Uncharacterized protein</fullName>
    </submittedName>
</protein>
<keyword evidence="1" id="KW-1133">Transmembrane helix</keyword>
<evidence type="ECO:0000313" key="2">
    <source>
        <dbReference type="EMBL" id="NEU06581.1"/>
    </source>
</evidence>
<evidence type="ECO:0000256" key="1">
    <source>
        <dbReference type="SAM" id="Phobius"/>
    </source>
</evidence>
<keyword evidence="1" id="KW-0812">Transmembrane</keyword>
<reference evidence="2 3" key="1">
    <citation type="submission" date="2020-02" db="EMBL/GenBank/DDBJ databases">
        <title>Genome assembly of a novel Clostridium senegalense strain.</title>
        <authorList>
            <person name="Gupta T.B."/>
            <person name="Jauregui R."/>
            <person name="Maclean P."/>
            <person name="Nawarathana A."/>
            <person name="Brightwell G."/>
        </authorList>
    </citation>
    <scope>NUCLEOTIDE SEQUENCE [LARGE SCALE GENOMIC DNA]</scope>
    <source>
        <strain evidence="2 3">AGRFS4</strain>
    </source>
</reference>
<accession>A0A6M0H9M1</accession>
<organism evidence="2 3">
    <name type="scientific">Clostridium senegalense</name>
    <dbReference type="NCBI Taxonomy" id="1465809"/>
    <lineage>
        <taxon>Bacteria</taxon>
        <taxon>Bacillati</taxon>
        <taxon>Bacillota</taxon>
        <taxon>Clostridia</taxon>
        <taxon>Eubacteriales</taxon>
        <taxon>Clostridiaceae</taxon>
        <taxon>Clostridium</taxon>
    </lineage>
</organism>
<gene>
    <name evidence="2" type="ORF">G3M99_17400</name>
</gene>
<keyword evidence="1" id="KW-0472">Membrane</keyword>
<dbReference type="AlphaFoldDB" id="A0A6M0H9M1"/>
<proteinExistence type="predicted"/>
<dbReference type="RefSeq" id="WP_061995283.1">
    <property type="nucleotide sequence ID" value="NZ_JAAGPU010000053.1"/>
</dbReference>
<sequence length="65" mass="7267">MKFTFLKIIHSTSLLGIILSFLLIILESFNCFTLSHNQVVIFALLFIASFGGLVFNNINTTLSDN</sequence>
<keyword evidence="3" id="KW-1185">Reference proteome</keyword>
<dbReference type="EMBL" id="JAAGPU010000053">
    <property type="protein sequence ID" value="NEU06581.1"/>
    <property type="molecule type" value="Genomic_DNA"/>
</dbReference>